<dbReference type="InterPro" id="IPR017467">
    <property type="entry name" value="CHP03016_PEP-CTERM"/>
</dbReference>
<dbReference type="EMBL" id="CP046400">
    <property type="protein sequence ID" value="QGY39182.1"/>
    <property type="molecule type" value="Genomic_DNA"/>
</dbReference>
<keyword evidence="2" id="KW-1185">Reference proteome</keyword>
<sequence length="426" mass="48381">MFIVNSRGEVRVPVLRLSIARCAYWVLAFSLLYGGVACAADFQFSPRISVSSEYNDNVTQTKQAKSDFLWLIKPGLSATYEHSRVFANLSYDFEFKKYQEGNSSNEKNHYLNALTKVEALKELFFIEVSDDYKKVFRDVTRGDVPEGDTNVNTTDQNTFGVKPYFVIPLQERTNLTAGGEFRDIWYSKEGSVDKRNYRLFSDLTHDLTERWSLTGGAGFEMQDPRFEEGGFKRYNLVIGTKYSYAEGSYVELNWKPTYTDFTIQGASNKQYNPYSLNLVHAFSGTLSASASTSMYFSEDPSSADTLNTFTHKVSLSQQYDRGEITCSLAYNDYENNDSISRSTYWRPSLGGTHSLTERLALRYNAYVDMHSNPDSDKYIFSMLGLSYSLSASTSASLSYRFKNSDKQGSANDYTSNTLGLTLSWQY</sequence>
<dbReference type="InterPro" id="IPR023614">
    <property type="entry name" value="Porin_dom_sf"/>
</dbReference>
<reference evidence="1 2" key="1">
    <citation type="submission" date="2019-11" db="EMBL/GenBank/DDBJ databases">
        <authorList>
            <person name="Zheng R.K."/>
            <person name="Sun C.M."/>
        </authorList>
    </citation>
    <scope>NUCLEOTIDE SEQUENCE [LARGE SCALE GENOMIC DNA]</scope>
    <source>
        <strain evidence="1 2">SRB007</strain>
    </source>
</reference>
<dbReference type="Gene3D" id="2.40.160.10">
    <property type="entry name" value="Porin"/>
    <property type="match status" value="1"/>
</dbReference>
<accession>A0A6I6JFI9</accession>
<proteinExistence type="predicted"/>
<dbReference type="Pfam" id="PF10082">
    <property type="entry name" value="BBP2_2"/>
    <property type="match status" value="1"/>
</dbReference>
<gene>
    <name evidence="1" type="ORF">GM415_03265</name>
</gene>
<dbReference type="KEGG" id="psel:GM415_03265"/>
<evidence type="ECO:0000313" key="1">
    <source>
        <dbReference type="EMBL" id="QGY39182.1"/>
    </source>
</evidence>
<name>A0A6I6JFI9_9BACT</name>
<dbReference type="Proteomes" id="UP000428328">
    <property type="component" value="Chromosome"/>
</dbReference>
<evidence type="ECO:0000313" key="2">
    <source>
        <dbReference type="Proteomes" id="UP000428328"/>
    </source>
</evidence>
<organism evidence="1 2">
    <name type="scientific">Pseudodesulfovibrio cashew</name>
    <dbReference type="NCBI Taxonomy" id="2678688"/>
    <lineage>
        <taxon>Bacteria</taxon>
        <taxon>Pseudomonadati</taxon>
        <taxon>Thermodesulfobacteriota</taxon>
        <taxon>Desulfovibrionia</taxon>
        <taxon>Desulfovibrionales</taxon>
        <taxon>Desulfovibrionaceae</taxon>
    </lineage>
</organism>
<dbReference type="SUPFAM" id="SSF56935">
    <property type="entry name" value="Porins"/>
    <property type="match status" value="1"/>
</dbReference>
<dbReference type="InterPro" id="IPR018759">
    <property type="entry name" value="BBP2_2"/>
</dbReference>
<dbReference type="AlphaFoldDB" id="A0A6I6JFI9"/>
<protein>
    <submittedName>
        <fullName evidence="1">TIGR03016 family PEP-CTERM system-associated outer membrane protein</fullName>
    </submittedName>
</protein>
<dbReference type="NCBIfam" id="TIGR03016">
    <property type="entry name" value="pepcterm_hypo_1"/>
    <property type="match status" value="1"/>
</dbReference>